<gene>
    <name evidence="2" type="ORF">R6Y95_00990</name>
</gene>
<reference evidence="2 3" key="1">
    <citation type="submission" date="2023-10" db="EMBL/GenBank/DDBJ databases">
        <title>The complete genome sequence of Methanoculleus palmolei DSM 4273.</title>
        <authorList>
            <person name="Lai S.-J."/>
            <person name="You Y.-T."/>
            <person name="Chen S.-C."/>
        </authorList>
    </citation>
    <scope>NUCLEOTIDE SEQUENCE [LARGE SCALE GENOMIC DNA]</scope>
    <source>
        <strain evidence="2 3">DSM 4273</strain>
    </source>
</reference>
<keyword evidence="3" id="KW-1185">Reference proteome</keyword>
<protein>
    <submittedName>
        <fullName evidence="2">Uncharacterized protein</fullName>
    </submittedName>
</protein>
<organism evidence="2 3">
    <name type="scientific">Methanoculleus palmolei</name>
    <dbReference type="NCBI Taxonomy" id="72612"/>
    <lineage>
        <taxon>Archaea</taxon>
        <taxon>Methanobacteriati</taxon>
        <taxon>Methanobacteriota</taxon>
        <taxon>Stenosarchaea group</taxon>
        <taxon>Methanomicrobia</taxon>
        <taxon>Methanomicrobiales</taxon>
        <taxon>Methanomicrobiaceae</taxon>
        <taxon>Methanoculleus</taxon>
    </lineage>
</organism>
<evidence type="ECO:0000313" key="3">
    <source>
        <dbReference type="Proteomes" id="UP001626603"/>
    </source>
</evidence>
<accession>A0ABD8A8X3</accession>
<proteinExistence type="predicted"/>
<evidence type="ECO:0000256" key="1">
    <source>
        <dbReference type="SAM" id="MobiDB-lite"/>
    </source>
</evidence>
<evidence type="ECO:0000313" key="2">
    <source>
        <dbReference type="EMBL" id="WOX55927.1"/>
    </source>
</evidence>
<feature type="region of interest" description="Disordered" evidence="1">
    <location>
        <begin position="1"/>
        <end position="27"/>
    </location>
</feature>
<name>A0ABD8A8X3_9EURY</name>
<dbReference type="EMBL" id="CP137641">
    <property type="protein sequence ID" value="WOX55927.1"/>
    <property type="molecule type" value="Genomic_DNA"/>
</dbReference>
<dbReference type="Proteomes" id="UP001626603">
    <property type="component" value="Chromosome"/>
</dbReference>
<dbReference type="AlphaFoldDB" id="A0ABD8A8X3"/>
<sequence>MTSIRGQAAGDIHPGAKNGKKPFERMRGELQRNDPLLGNLDTVLSGIGSQDRNRWTHATCRYRIGEHGPASLAECRVRLLTPSCPRRQRRKQQQVCDRL</sequence>